<dbReference type="InterPro" id="IPR015943">
    <property type="entry name" value="WD40/YVTN_repeat-like_dom_sf"/>
</dbReference>
<evidence type="ECO:0000256" key="11">
    <source>
        <dbReference type="SAM" id="MobiDB-lite"/>
    </source>
</evidence>
<evidence type="ECO:0000256" key="6">
    <source>
        <dbReference type="ARBA" id="ARBA00023015"/>
    </source>
</evidence>
<dbReference type="Gene3D" id="2.130.10.10">
    <property type="entry name" value="YVTN repeat-like/Quinoprotein amine dehydrogenase"/>
    <property type="match status" value="1"/>
</dbReference>
<evidence type="ECO:0000313" key="12">
    <source>
        <dbReference type="EMBL" id="CAD6246576.1"/>
    </source>
</evidence>
<dbReference type="InterPro" id="IPR020472">
    <property type="entry name" value="WD40_PAC1"/>
</dbReference>
<dbReference type="SUPFAM" id="SSF50978">
    <property type="entry name" value="WD40 repeat-like"/>
    <property type="match status" value="1"/>
</dbReference>
<accession>A0A811PM50</accession>
<sequence length="450" mass="49653">MAPSKARSKTSLREITTIVSTGPIANSQPASSTLTKEEQQEEEQCPKEPKILPLPPITVNLVPQQGLGCEAVEGLLVPSRNREYKPSGKYIVGNHPIYAIGFNFMDVRYYDVFAATSGNSVTVYRCLENGSFGLLQAYVDEDKDESFYTLSWTKDKVDGGSPMLVAAGNNRIIRVINCATEKLAKSLVGHGGSIHEIKTHASKPSLIISASKDESVRLWNVHTGICVLIFAGVGGHRHDVLSVDFHPTEIGLFASCGMDNTVKIWSMKEFWVYVEKSYSWTDHPSKFPTRHIQFPVLSAAVHSDFVDCTRWLGDFILSKSVENEILLWEPKPDKNRHGEGSVDILQKYPVPQGTLWFMKFSCDFHFNQLAVGNSNGEIYVWEVQSCPPVLIDRLSNQECKSPIRQTAVSVDGSTILGAGDDGTIWRWDEVSPSSSKTEAIQAAVAADANA</sequence>
<protein>
    <recommendedName>
        <fullName evidence="14">Fertilization-independent endosperm protein</fullName>
    </recommendedName>
</protein>
<evidence type="ECO:0000256" key="3">
    <source>
        <dbReference type="ARBA" id="ARBA00022574"/>
    </source>
</evidence>
<dbReference type="PRINTS" id="PR00320">
    <property type="entry name" value="GPROTEINBRPT"/>
</dbReference>
<reference evidence="12" key="1">
    <citation type="submission" date="2020-10" db="EMBL/GenBank/DDBJ databases">
        <authorList>
            <person name="Han B."/>
            <person name="Lu T."/>
            <person name="Zhao Q."/>
            <person name="Huang X."/>
            <person name="Zhao Y."/>
        </authorList>
    </citation>
    <scope>NUCLEOTIDE SEQUENCE</scope>
</reference>
<keyword evidence="6" id="KW-0805">Transcription regulation</keyword>
<keyword evidence="5" id="KW-0156">Chromatin regulator</keyword>
<comment type="similarity">
    <text evidence="1">Belongs to the WD repeat ESC family.</text>
</comment>
<evidence type="ECO:0000256" key="7">
    <source>
        <dbReference type="ARBA" id="ARBA00023163"/>
    </source>
</evidence>
<comment type="function">
    <text evidence="9">Polycomb group (PcG) protein. PcG proteins act by forming multiprotein complexes, which are required to maintain the transcriptionally repressive state of homeotic genes throughout development. PcG proteins are not required to initiate repression, but to maintain it during later stages of development. They probably act via the methylation of histones, rendering chromatin heritably changed in its expressibility.</text>
</comment>
<evidence type="ECO:0000256" key="4">
    <source>
        <dbReference type="ARBA" id="ARBA00022737"/>
    </source>
</evidence>
<evidence type="ECO:0000256" key="10">
    <source>
        <dbReference type="PROSITE-ProRule" id="PRU00221"/>
    </source>
</evidence>
<feature type="repeat" description="WD" evidence="10">
    <location>
        <begin position="187"/>
        <end position="229"/>
    </location>
</feature>
<dbReference type="PROSITE" id="PS00678">
    <property type="entry name" value="WD_REPEATS_1"/>
    <property type="match status" value="1"/>
</dbReference>
<dbReference type="PROSITE" id="PS50294">
    <property type="entry name" value="WD_REPEATS_REGION"/>
    <property type="match status" value="2"/>
</dbReference>
<keyword evidence="2" id="KW-0678">Repressor</keyword>
<dbReference type="GO" id="GO:0031519">
    <property type="term" value="C:PcG protein complex"/>
    <property type="evidence" value="ECO:0007669"/>
    <property type="project" value="UniProtKB-ARBA"/>
</dbReference>
<dbReference type="FunFam" id="2.130.10.10:FF:000268">
    <property type="entry name" value="polycomb group protein FIE1"/>
    <property type="match status" value="1"/>
</dbReference>
<keyword evidence="3 10" id="KW-0853">WD repeat</keyword>
<dbReference type="InterPro" id="IPR001680">
    <property type="entry name" value="WD40_rpt"/>
</dbReference>
<evidence type="ECO:0000256" key="5">
    <source>
        <dbReference type="ARBA" id="ARBA00022853"/>
    </source>
</evidence>
<evidence type="ECO:0000256" key="9">
    <source>
        <dbReference type="ARBA" id="ARBA00057564"/>
    </source>
</evidence>
<dbReference type="InterPro" id="IPR036322">
    <property type="entry name" value="WD40_repeat_dom_sf"/>
</dbReference>
<keyword evidence="4" id="KW-0677">Repeat</keyword>
<keyword evidence="7" id="KW-0804">Transcription</keyword>
<feature type="repeat" description="WD" evidence="10">
    <location>
        <begin position="233"/>
        <end position="268"/>
    </location>
</feature>
<evidence type="ECO:0000256" key="8">
    <source>
        <dbReference type="ARBA" id="ARBA00023242"/>
    </source>
</evidence>
<evidence type="ECO:0000256" key="2">
    <source>
        <dbReference type="ARBA" id="ARBA00022491"/>
    </source>
</evidence>
<name>A0A811PM50_9POAL</name>
<dbReference type="OrthoDB" id="7318948at2759"/>
<dbReference type="GO" id="GO:0031507">
    <property type="term" value="P:heterochromatin formation"/>
    <property type="evidence" value="ECO:0007669"/>
    <property type="project" value="UniProtKB-ARBA"/>
</dbReference>
<dbReference type="InterPro" id="IPR051243">
    <property type="entry name" value="PcG_WD-repeat"/>
</dbReference>
<dbReference type="PROSITE" id="PS50082">
    <property type="entry name" value="WD_REPEATS_2"/>
    <property type="match status" value="2"/>
</dbReference>
<dbReference type="AlphaFoldDB" id="A0A811PM50"/>
<keyword evidence="13" id="KW-1185">Reference proteome</keyword>
<dbReference type="InterPro" id="IPR019775">
    <property type="entry name" value="WD40_repeat_CS"/>
</dbReference>
<organism evidence="12 13">
    <name type="scientific">Miscanthus lutarioriparius</name>
    <dbReference type="NCBI Taxonomy" id="422564"/>
    <lineage>
        <taxon>Eukaryota</taxon>
        <taxon>Viridiplantae</taxon>
        <taxon>Streptophyta</taxon>
        <taxon>Embryophyta</taxon>
        <taxon>Tracheophyta</taxon>
        <taxon>Spermatophyta</taxon>
        <taxon>Magnoliopsida</taxon>
        <taxon>Liliopsida</taxon>
        <taxon>Poales</taxon>
        <taxon>Poaceae</taxon>
        <taxon>PACMAD clade</taxon>
        <taxon>Panicoideae</taxon>
        <taxon>Andropogonodae</taxon>
        <taxon>Andropogoneae</taxon>
        <taxon>Saccharinae</taxon>
        <taxon>Miscanthus</taxon>
    </lineage>
</organism>
<evidence type="ECO:0000256" key="1">
    <source>
        <dbReference type="ARBA" id="ARBA00008075"/>
    </source>
</evidence>
<proteinExistence type="inferred from homology"/>
<feature type="region of interest" description="Disordered" evidence="11">
    <location>
        <begin position="18"/>
        <end position="42"/>
    </location>
</feature>
<dbReference type="PANTHER" id="PTHR10253">
    <property type="entry name" value="POLYCOMB PROTEIN"/>
    <property type="match status" value="1"/>
</dbReference>
<dbReference type="Pfam" id="PF00400">
    <property type="entry name" value="WD40"/>
    <property type="match status" value="2"/>
</dbReference>
<dbReference type="Proteomes" id="UP000604825">
    <property type="component" value="Unassembled WGS sequence"/>
</dbReference>
<evidence type="ECO:0008006" key="14">
    <source>
        <dbReference type="Google" id="ProtNLM"/>
    </source>
</evidence>
<evidence type="ECO:0000313" key="13">
    <source>
        <dbReference type="Proteomes" id="UP000604825"/>
    </source>
</evidence>
<keyword evidence="8" id="KW-0539">Nucleus</keyword>
<feature type="compositionally biased region" description="Polar residues" evidence="11">
    <location>
        <begin position="18"/>
        <end position="34"/>
    </location>
</feature>
<dbReference type="GO" id="GO:0009960">
    <property type="term" value="P:endosperm development"/>
    <property type="evidence" value="ECO:0007669"/>
    <property type="project" value="UniProtKB-ARBA"/>
</dbReference>
<dbReference type="EMBL" id="CAJGYO010000007">
    <property type="protein sequence ID" value="CAD6246576.1"/>
    <property type="molecule type" value="Genomic_DNA"/>
</dbReference>
<dbReference type="SMART" id="SM00320">
    <property type="entry name" value="WD40"/>
    <property type="match status" value="5"/>
</dbReference>
<comment type="caution">
    <text evidence="12">The sequence shown here is derived from an EMBL/GenBank/DDBJ whole genome shotgun (WGS) entry which is preliminary data.</text>
</comment>
<gene>
    <name evidence="12" type="ORF">NCGR_LOCUS30825</name>
</gene>